<reference evidence="1" key="2">
    <citation type="journal article" date="2023" name="Science">
        <title>Genomic signatures of disease resistance in endangered staghorn corals.</title>
        <authorList>
            <person name="Vollmer S.V."/>
            <person name="Selwyn J.D."/>
            <person name="Despard B.A."/>
            <person name="Roesel C.L."/>
        </authorList>
    </citation>
    <scope>NUCLEOTIDE SEQUENCE</scope>
    <source>
        <strain evidence="1">K2</strain>
    </source>
</reference>
<dbReference type="Proteomes" id="UP001249851">
    <property type="component" value="Unassembled WGS sequence"/>
</dbReference>
<evidence type="ECO:0000313" key="2">
    <source>
        <dbReference type="Proteomes" id="UP001249851"/>
    </source>
</evidence>
<dbReference type="EMBL" id="JARQWQ010000133">
    <property type="protein sequence ID" value="KAK2549022.1"/>
    <property type="molecule type" value="Genomic_DNA"/>
</dbReference>
<keyword evidence="2" id="KW-1185">Reference proteome</keyword>
<proteinExistence type="predicted"/>
<sequence>MCRAVEEAAEEMELKVKNFLQDGCGCSHGKNRSPCSRQFSEALMLENLCNCMELSQGELDLVNLANIQAFTYVEVSGEKQKRSHRSAFTFQARPICKKIFLRLYGISYSRFRRLKDHYEDNGILPRVHGNHE</sequence>
<gene>
    <name evidence="1" type="ORF">P5673_030651</name>
</gene>
<accession>A0AAD9PTX1</accession>
<protein>
    <submittedName>
        <fullName evidence="1">Uncharacterized protein</fullName>
    </submittedName>
</protein>
<dbReference type="AlphaFoldDB" id="A0AAD9PTX1"/>
<evidence type="ECO:0000313" key="1">
    <source>
        <dbReference type="EMBL" id="KAK2549022.1"/>
    </source>
</evidence>
<comment type="caution">
    <text evidence="1">The sequence shown here is derived from an EMBL/GenBank/DDBJ whole genome shotgun (WGS) entry which is preliminary data.</text>
</comment>
<reference evidence="1" key="1">
    <citation type="journal article" date="2023" name="G3 (Bethesda)">
        <title>Whole genome assembly and annotation of the endangered Caribbean coral Acropora cervicornis.</title>
        <authorList>
            <person name="Selwyn J.D."/>
            <person name="Vollmer S.V."/>
        </authorList>
    </citation>
    <scope>NUCLEOTIDE SEQUENCE</scope>
    <source>
        <strain evidence="1">K2</strain>
    </source>
</reference>
<name>A0AAD9PTX1_ACRCE</name>
<organism evidence="1 2">
    <name type="scientific">Acropora cervicornis</name>
    <name type="common">Staghorn coral</name>
    <dbReference type="NCBI Taxonomy" id="6130"/>
    <lineage>
        <taxon>Eukaryota</taxon>
        <taxon>Metazoa</taxon>
        <taxon>Cnidaria</taxon>
        <taxon>Anthozoa</taxon>
        <taxon>Hexacorallia</taxon>
        <taxon>Scleractinia</taxon>
        <taxon>Astrocoeniina</taxon>
        <taxon>Acroporidae</taxon>
        <taxon>Acropora</taxon>
    </lineage>
</organism>